<reference evidence="1" key="1">
    <citation type="journal article" date="2023" name="bioRxiv">
        <title>Improved chromosome-level genome assembly for marigold (Tagetes erecta).</title>
        <authorList>
            <person name="Jiang F."/>
            <person name="Yuan L."/>
            <person name="Wang S."/>
            <person name="Wang H."/>
            <person name="Xu D."/>
            <person name="Wang A."/>
            <person name="Fan W."/>
        </authorList>
    </citation>
    <scope>NUCLEOTIDE SEQUENCE</scope>
    <source>
        <strain evidence="1">WSJ</strain>
        <tissue evidence="1">Leaf</tissue>
    </source>
</reference>
<dbReference type="Proteomes" id="UP001229421">
    <property type="component" value="Unassembled WGS sequence"/>
</dbReference>
<proteinExistence type="predicted"/>
<dbReference type="EMBL" id="JAUHHV010000008">
    <property type="protein sequence ID" value="KAK1416466.1"/>
    <property type="molecule type" value="Genomic_DNA"/>
</dbReference>
<name>A0AAD8K7N9_TARER</name>
<accession>A0AAD8K7N9</accession>
<sequence length="97" mass="11214">MLVRLGTTSVEEDILVKYSQVQKGERPFYTSWDSGWCEKCRVGANGIDWNWEWIRTPSLGAEPHQFPVCFAWQHGFSPSYSTDSWVWHASDDLELSS</sequence>
<comment type="caution">
    <text evidence="1">The sequence shown here is derived from an EMBL/GenBank/DDBJ whole genome shotgun (WGS) entry which is preliminary data.</text>
</comment>
<organism evidence="1 2">
    <name type="scientific">Tagetes erecta</name>
    <name type="common">African marigold</name>
    <dbReference type="NCBI Taxonomy" id="13708"/>
    <lineage>
        <taxon>Eukaryota</taxon>
        <taxon>Viridiplantae</taxon>
        <taxon>Streptophyta</taxon>
        <taxon>Embryophyta</taxon>
        <taxon>Tracheophyta</taxon>
        <taxon>Spermatophyta</taxon>
        <taxon>Magnoliopsida</taxon>
        <taxon>eudicotyledons</taxon>
        <taxon>Gunneridae</taxon>
        <taxon>Pentapetalae</taxon>
        <taxon>asterids</taxon>
        <taxon>campanulids</taxon>
        <taxon>Asterales</taxon>
        <taxon>Asteraceae</taxon>
        <taxon>Asteroideae</taxon>
        <taxon>Heliantheae alliance</taxon>
        <taxon>Tageteae</taxon>
        <taxon>Tagetes</taxon>
    </lineage>
</organism>
<dbReference type="AlphaFoldDB" id="A0AAD8K7N9"/>
<evidence type="ECO:0000313" key="2">
    <source>
        <dbReference type="Proteomes" id="UP001229421"/>
    </source>
</evidence>
<evidence type="ECO:0000313" key="1">
    <source>
        <dbReference type="EMBL" id="KAK1416466.1"/>
    </source>
</evidence>
<keyword evidence="2" id="KW-1185">Reference proteome</keyword>
<gene>
    <name evidence="1" type="ORF">QVD17_32257</name>
</gene>
<protein>
    <submittedName>
        <fullName evidence="1">Uncharacterized protein</fullName>
    </submittedName>
</protein>